<evidence type="ECO:0000313" key="1">
    <source>
        <dbReference type="EMBL" id="GCE22502.1"/>
    </source>
</evidence>
<name>A0A402ATR0_9CHLR</name>
<dbReference type="AlphaFoldDB" id="A0A402ATR0"/>
<gene>
    <name evidence="1" type="ORF">KDK_63020</name>
</gene>
<dbReference type="InterPro" id="IPR006059">
    <property type="entry name" value="SBP"/>
</dbReference>
<keyword evidence="2" id="KW-1185">Reference proteome</keyword>
<sequence>MSTGDALDVRTSMMSRRRFLDHAGKTAVTLGSATALGGAILTACGTAASSGTTLSLWNFDPAPQAVGIQYQKWIDEYKKVNPKVSFKLQGFASDHDTKLAAAAKVGQGPDLDQFDPASLYSYYKSGYIVPFPDALFPIDTLKKDYPWLPLQLLPDGRMYMFPMDVATGIIIYDKKAWRAAGLTDNDAPKTWDDCAQLGKHLTLSTNGVVKQYGFNMGGYPGDWLVLDLYYQLGGYLYTEDGNQVNFNNEQMIQAIQTYADFANKYKVGSYQDDPAALMGQGRNAMFRGWGWGINAAQSANPQAEIGAFPLPTYTGKRDGVSGHGVLATMFAVMKSASNERRDAAFQFLQWLFLKSDPVRHNLELATLDGGVPQYGPSVTLANAPAVNAMKVVVNNAIYPGQYPDGVATPLQRAIQQIARTHANPADALSAAEQSANKYLASLGSDFGKLVTERKKIQP</sequence>
<dbReference type="InterPro" id="IPR006311">
    <property type="entry name" value="TAT_signal"/>
</dbReference>
<dbReference type="InterPro" id="IPR050490">
    <property type="entry name" value="Bact_solute-bd_prot1"/>
</dbReference>
<organism evidence="1 2">
    <name type="scientific">Dictyobacter kobayashii</name>
    <dbReference type="NCBI Taxonomy" id="2014872"/>
    <lineage>
        <taxon>Bacteria</taxon>
        <taxon>Bacillati</taxon>
        <taxon>Chloroflexota</taxon>
        <taxon>Ktedonobacteria</taxon>
        <taxon>Ktedonobacterales</taxon>
        <taxon>Dictyobacteraceae</taxon>
        <taxon>Dictyobacter</taxon>
    </lineage>
</organism>
<proteinExistence type="predicted"/>
<dbReference type="Proteomes" id="UP000287188">
    <property type="component" value="Unassembled WGS sequence"/>
</dbReference>
<dbReference type="Gene3D" id="3.40.190.10">
    <property type="entry name" value="Periplasmic binding protein-like II"/>
    <property type="match status" value="1"/>
</dbReference>
<dbReference type="RefSeq" id="WP_126555407.1">
    <property type="nucleotide sequence ID" value="NZ_BIFS01000002.1"/>
</dbReference>
<dbReference type="PROSITE" id="PS51318">
    <property type="entry name" value="TAT"/>
    <property type="match status" value="1"/>
</dbReference>
<dbReference type="PANTHER" id="PTHR43649:SF30">
    <property type="entry name" value="ABC TRANSPORTER SUBSTRATE-BINDING PROTEIN"/>
    <property type="match status" value="1"/>
</dbReference>
<protein>
    <submittedName>
        <fullName evidence="1">Sugar ABC transporter substrate-binding protein</fullName>
    </submittedName>
</protein>
<dbReference type="Pfam" id="PF13416">
    <property type="entry name" value="SBP_bac_8"/>
    <property type="match status" value="1"/>
</dbReference>
<dbReference type="EMBL" id="BIFS01000002">
    <property type="protein sequence ID" value="GCE22502.1"/>
    <property type="molecule type" value="Genomic_DNA"/>
</dbReference>
<dbReference type="PANTHER" id="PTHR43649">
    <property type="entry name" value="ARABINOSE-BINDING PROTEIN-RELATED"/>
    <property type="match status" value="1"/>
</dbReference>
<accession>A0A402ATR0</accession>
<comment type="caution">
    <text evidence="1">The sequence shown here is derived from an EMBL/GenBank/DDBJ whole genome shotgun (WGS) entry which is preliminary data.</text>
</comment>
<dbReference type="OrthoDB" id="383937at2"/>
<dbReference type="SUPFAM" id="SSF53850">
    <property type="entry name" value="Periplasmic binding protein-like II"/>
    <property type="match status" value="1"/>
</dbReference>
<evidence type="ECO:0000313" key="2">
    <source>
        <dbReference type="Proteomes" id="UP000287188"/>
    </source>
</evidence>
<reference evidence="2" key="1">
    <citation type="submission" date="2018-12" db="EMBL/GenBank/DDBJ databases">
        <title>Tengunoibacter tsumagoiensis gen. nov., sp. nov., Dictyobacter kobayashii sp. nov., D. alpinus sp. nov., and D. joshuensis sp. nov. and description of Dictyobacteraceae fam. nov. within the order Ktedonobacterales isolated from Tengu-no-mugimeshi.</title>
        <authorList>
            <person name="Wang C.M."/>
            <person name="Zheng Y."/>
            <person name="Sakai Y."/>
            <person name="Toyoda A."/>
            <person name="Minakuchi Y."/>
            <person name="Abe K."/>
            <person name="Yokota A."/>
            <person name="Yabe S."/>
        </authorList>
    </citation>
    <scope>NUCLEOTIDE SEQUENCE [LARGE SCALE GENOMIC DNA]</scope>
    <source>
        <strain evidence="2">Uno11</strain>
    </source>
</reference>